<dbReference type="InterPro" id="IPR039564">
    <property type="entry name" value="Peptidase_C39-like"/>
</dbReference>
<accession>A0A6M2BXE3</accession>
<sequence length="303" mass="32799">MPAPQLKLPGGNEAIELSGTPFFPQKRYQCGPAALATALGASGVDVTPDDLVADVYLPGRHGSLQAELIAATRRYQRVATQIEPDLEGLVQELRAGHPPLLLLNLGFSWLPVWHYAVVVGYEPQSSSFILRSGTRKRARMSAAELMRSWAYSDRWAVIVSGLQTPPATATAVQWLTAVAPYESLGKLDDAERGYRAATMRWPDSALAWTALGNIDARRAEWIAAIAAYNRALELGDDIVTLNNRASALGSLQCRRLALGDLDRAAALDVDRRYAAALGDTRTELPPLDHCSADSVDRLAESAP</sequence>
<dbReference type="SUPFAM" id="SSF48452">
    <property type="entry name" value="TPR-like"/>
    <property type="match status" value="1"/>
</dbReference>
<dbReference type="PROSITE" id="PS50005">
    <property type="entry name" value="TPR"/>
    <property type="match status" value="1"/>
</dbReference>
<organism evidence="3 4">
    <name type="scientific">Solimonas terrae</name>
    <dbReference type="NCBI Taxonomy" id="1396819"/>
    <lineage>
        <taxon>Bacteria</taxon>
        <taxon>Pseudomonadati</taxon>
        <taxon>Pseudomonadota</taxon>
        <taxon>Gammaproteobacteria</taxon>
        <taxon>Nevskiales</taxon>
        <taxon>Nevskiaceae</taxon>
        <taxon>Solimonas</taxon>
    </lineage>
</organism>
<dbReference type="CDD" id="cd02549">
    <property type="entry name" value="Peptidase_C39A"/>
    <property type="match status" value="1"/>
</dbReference>
<proteinExistence type="predicted"/>
<name>A0A6M2BXE3_9GAMM</name>
<dbReference type="NCBIfam" id="NF033920">
    <property type="entry name" value="C39_PA2778_fam"/>
    <property type="match status" value="1"/>
</dbReference>
<comment type="caution">
    <text evidence="3">The sequence shown here is derived from an EMBL/GenBank/DDBJ whole genome shotgun (WGS) entry which is preliminary data.</text>
</comment>
<dbReference type="AlphaFoldDB" id="A0A6M2BXE3"/>
<dbReference type="Gene3D" id="3.90.70.10">
    <property type="entry name" value="Cysteine proteinases"/>
    <property type="match status" value="1"/>
</dbReference>
<dbReference type="EMBL" id="JAAMOW010000012">
    <property type="protein sequence ID" value="NGY06955.1"/>
    <property type="molecule type" value="Genomic_DNA"/>
</dbReference>
<feature type="repeat" description="TPR" evidence="1">
    <location>
        <begin position="205"/>
        <end position="238"/>
    </location>
</feature>
<protein>
    <submittedName>
        <fullName evidence="3">PA2778 family cysteine peptidase</fullName>
    </submittedName>
</protein>
<dbReference type="InterPro" id="IPR011990">
    <property type="entry name" value="TPR-like_helical_dom_sf"/>
</dbReference>
<evidence type="ECO:0000259" key="2">
    <source>
        <dbReference type="Pfam" id="PF13529"/>
    </source>
</evidence>
<reference evidence="3 4" key="1">
    <citation type="journal article" date="2014" name="Int. J. Syst. Evol. Microbiol.">
        <title>Solimonas terrae sp. nov., isolated from soil.</title>
        <authorList>
            <person name="Kim S.J."/>
            <person name="Moon J.Y."/>
            <person name="Weon H.Y."/>
            <person name="Ahn J.H."/>
            <person name="Chen W.M."/>
            <person name="Kwon S.W."/>
        </authorList>
    </citation>
    <scope>NUCLEOTIDE SEQUENCE [LARGE SCALE GENOMIC DNA]</scope>
    <source>
        <strain evidence="3 4">KIS83-12</strain>
    </source>
</reference>
<dbReference type="RefSeq" id="WP_166261497.1">
    <property type="nucleotide sequence ID" value="NZ_JAAMOW010000012.1"/>
</dbReference>
<dbReference type="Pfam" id="PF13529">
    <property type="entry name" value="Peptidase_C39_2"/>
    <property type="match status" value="1"/>
</dbReference>
<evidence type="ECO:0000313" key="4">
    <source>
        <dbReference type="Proteomes" id="UP000472676"/>
    </source>
</evidence>
<keyword evidence="1" id="KW-0802">TPR repeat</keyword>
<evidence type="ECO:0000313" key="3">
    <source>
        <dbReference type="EMBL" id="NGY06955.1"/>
    </source>
</evidence>
<keyword evidence="4" id="KW-1185">Reference proteome</keyword>
<dbReference type="InterPro" id="IPR039563">
    <property type="entry name" value="Peptidase_C39_single_dom"/>
</dbReference>
<gene>
    <name evidence="3" type="ORF">G7Y85_19445</name>
</gene>
<dbReference type="Proteomes" id="UP000472676">
    <property type="component" value="Unassembled WGS sequence"/>
</dbReference>
<dbReference type="InterPro" id="IPR019734">
    <property type="entry name" value="TPR_rpt"/>
</dbReference>
<evidence type="ECO:0000256" key="1">
    <source>
        <dbReference type="PROSITE-ProRule" id="PRU00339"/>
    </source>
</evidence>
<feature type="domain" description="Peptidase C39-like" evidence="2">
    <location>
        <begin position="20"/>
        <end position="129"/>
    </location>
</feature>
<dbReference type="Gene3D" id="1.25.40.10">
    <property type="entry name" value="Tetratricopeptide repeat domain"/>
    <property type="match status" value="1"/>
</dbReference>